<protein>
    <submittedName>
        <fullName evidence="1">Uncharacterized protein</fullName>
    </submittedName>
</protein>
<name>A0ABR1IW93_9AGAR</name>
<dbReference type="Proteomes" id="UP001498398">
    <property type="component" value="Unassembled WGS sequence"/>
</dbReference>
<accession>A0ABR1IW93</accession>
<proteinExistence type="predicted"/>
<dbReference type="EMBL" id="JBANRG010000057">
    <property type="protein sequence ID" value="KAK7442724.1"/>
    <property type="molecule type" value="Genomic_DNA"/>
</dbReference>
<comment type="caution">
    <text evidence="1">The sequence shown here is derived from an EMBL/GenBank/DDBJ whole genome shotgun (WGS) entry which is preliminary data.</text>
</comment>
<keyword evidence="2" id="KW-1185">Reference proteome</keyword>
<sequence>MSTSTPTHIKVAKPIVASSKSFYPVRLGGVAATIAVSITQSSSVYKPPGIASLKTVGTAGASSSLMVSVLVPYYSDRRPRSLRWHYQNVDALDAIAKMPHSDRHYEPPPYSQQDPISTLDDPLTLRKPRNDAWNVRSFSLRHFQGGIAKDQLFRGHHCVVTSLL</sequence>
<evidence type="ECO:0000313" key="1">
    <source>
        <dbReference type="EMBL" id="KAK7442724.1"/>
    </source>
</evidence>
<organism evidence="1 2">
    <name type="scientific">Marasmiellus scandens</name>
    <dbReference type="NCBI Taxonomy" id="2682957"/>
    <lineage>
        <taxon>Eukaryota</taxon>
        <taxon>Fungi</taxon>
        <taxon>Dikarya</taxon>
        <taxon>Basidiomycota</taxon>
        <taxon>Agaricomycotina</taxon>
        <taxon>Agaricomycetes</taxon>
        <taxon>Agaricomycetidae</taxon>
        <taxon>Agaricales</taxon>
        <taxon>Marasmiineae</taxon>
        <taxon>Omphalotaceae</taxon>
        <taxon>Marasmiellus</taxon>
    </lineage>
</organism>
<gene>
    <name evidence="1" type="ORF">VKT23_015971</name>
</gene>
<evidence type="ECO:0000313" key="2">
    <source>
        <dbReference type="Proteomes" id="UP001498398"/>
    </source>
</evidence>
<reference evidence="1 2" key="1">
    <citation type="submission" date="2024-01" db="EMBL/GenBank/DDBJ databases">
        <title>A draft genome for the cacao thread blight pathogen Marasmiellus scandens.</title>
        <authorList>
            <person name="Baruah I.K."/>
            <person name="Leung J."/>
            <person name="Bukari Y."/>
            <person name="Amoako-Attah I."/>
            <person name="Meinhardt L.W."/>
            <person name="Bailey B.A."/>
            <person name="Cohen S.P."/>
        </authorList>
    </citation>
    <scope>NUCLEOTIDE SEQUENCE [LARGE SCALE GENOMIC DNA]</scope>
    <source>
        <strain evidence="1 2">GH-19</strain>
    </source>
</reference>